<name>A0A4S2L262_9HYME</name>
<feature type="region of interest" description="Disordered" evidence="1">
    <location>
        <begin position="1"/>
        <end position="22"/>
    </location>
</feature>
<comment type="caution">
    <text evidence="2">The sequence shown here is derived from an EMBL/GenBank/DDBJ whole genome shotgun (WGS) entry which is preliminary data.</text>
</comment>
<dbReference type="EMBL" id="QBLH01000372">
    <property type="protein sequence ID" value="TGZ56236.1"/>
    <property type="molecule type" value="Genomic_DNA"/>
</dbReference>
<keyword evidence="3" id="KW-1185">Reference proteome</keyword>
<reference evidence="2 3" key="1">
    <citation type="journal article" date="2019" name="Philos. Trans. R. Soc. Lond., B, Biol. Sci.">
        <title>Ant behaviour and brain gene expression of defending hosts depend on the ecological success of the intruding social parasite.</title>
        <authorList>
            <person name="Kaur R."/>
            <person name="Stoldt M."/>
            <person name="Jongepier E."/>
            <person name="Feldmeyer B."/>
            <person name="Menzel F."/>
            <person name="Bornberg-Bauer E."/>
            <person name="Foitzik S."/>
        </authorList>
    </citation>
    <scope>NUCLEOTIDE SEQUENCE [LARGE SCALE GENOMIC DNA]</scope>
    <source>
        <tissue evidence="2">Whole body</tissue>
    </source>
</reference>
<gene>
    <name evidence="2" type="ORF">DBV15_01653</name>
</gene>
<sequence>MGIRRFATRAQRGVGASKTREAPPWNKRIMRTRFDVFEYLISLALKPSHHPASYDSSDVCHH</sequence>
<protein>
    <submittedName>
        <fullName evidence="2">Uncharacterized protein</fullName>
    </submittedName>
</protein>
<evidence type="ECO:0000313" key="3">
    <source>
        <dbReference type="Proteomes" id="UP000310200"/>
    </source>
</evidence>
<organism evidence="2 3">
    <name type="scientific">Temnothorax longispinosus</name>
    <dbReference type="NCBI Taxonomy" id="300112"/>
    <lineage>
        <taxon>Eukaryota</taxon>
        <taxon>Metazoa</taxon>
        <taxon>Ecdysozoa</taxon>
        <taxon>Arthropoda</taxon>
        <taxon>Hexapoda</taxon>
        <taxon>Insecta</taxon>
        <taxon>Pterygota</taxon>
        <taxon>Neoptera</taxon>
        <taxon>Endopterygota</taxon>
        <taxon>Hymenoptera</taxon>
        <taxon>Apocrita</taxon>
        <taxon>Aculeata</taxon>
        <taxon>Formicoidea</taxon>
        <taxon>Formicidae</taxon>
        <taxon>Myrmicinae</taxon>
        <taxon>Temnothorax</taxon>
    </lineage>
</organism>
<dbReference type="AlphaFoldDB" id="A0A4S2L262"/>
<evidence type="ECO:0000256" key="1">
    <source>
        <dbReference type="SAM" id="MobiDB-lite"/>
    </source>
</evidence>
<evidence type="ECO:0000313" key="2">
    <source>
        <dbReference type="EMBL" id="TGZ56236.1"/>
    </source>
</evidence>
<dbReference type="Proteomes" id="UP000310200">
    <property type="component" value="Unassembled WGS sequence"/>
</dbReference>
<proteinExistence type="predicted"/>
<accession>A0A4S2L262</accession>